<dbReference type="Pfam" id="PF04851">
    <property type="entry name" value="ResIII"/>
    <property type="match status" value="1"/>
</dbReference>
<dbReference type="GO" id="GO:0003677">
    <property type="term" value="F:DNA binding"/>
    <property type="evidence" value="ECO:0007669"/>
    <property type="project" value="InterPro"/>
</dbReference>
<dbReference type="REBASE" id="772688">
    <property type="entry name" value="Nma9ORF550P"/>
</dbReference>
<dbReference type="PANTHER" id="PTHR47396:SF1">
    <property type="entry name" value="ATP-DEPENDENT HELICASE IRC3-RELATED"/>
    <property type="match status" value="1"/>
</dbReference>
<dbReference type="InterPro" id="IPR014001">
    <property type="entry name" value="Helicase_ATP-bd"/>
</dbReference>
<dbReference type="PANTHER" id="PTHR47396">
    <property type="entry name" value="TYPE I RESTRICTION ENZYME ECOKI R PROTEIN"/>
    <property type="match status" value="1"/>
</dbReference>
<dbReference type="SMART" id="SM00490">
    <property type="entry name" value="HELICc"/>
    <property type="match status" value="1"/>
</dbReference>
<evidence type="ECO:0000313" key="3">
    <source>
        <dbReference type="EMBL" id="WOS96266.1"/>
    </source>
</evidence>
<dbReference type="AlphaFoldDB" id="A0AAF0YIP2"/>
<dbReference type="Pfam" id="PF13091">
    <property type="entry name" value="PLDc_2"/>
    <property type="match status" value="1"/>
</dbReference>
<dbReference type="PROSITE" id="PS51194">
    <property type="entry name" value="HELICASE_CTER"/>
    <property type="match status" value="1"/>
</dbReference>
<dbReference type="InterPro" id="IPR050742">
    <property type="entry name" value="Helicase_Restrict-Modif_Enz"/>
</dbReference>
<dbReference type="InterPro" id="IPR001650">
    <property type="entry name" value="Helicase_C-like"/>
</dbReference>
<dbReference type="Pfam" id="PF00271">
    <property type="entry name" value="Helicase_C"/>
    <property type="match status" value="1"/>
</dbReference>
<dbReference type="InterPro" id="IPR025202">
    <property type="entry name" value="PLD-like_dom"/>
</dbReference>
<proteinExistence type="predicted"/>
<keyword evidence="4" id="KW-1185">Reference proteome</keyword>
<evidence type="ECO:0000259" key="1">
    <source>
        <dbReference type="PROSITE" id="PS51192"/>
    </source>
</evidence>
<dbReference type="InterPro" id="IPR021835">
    <property type="entry name" value="DUF3427"/>
</dbReference>
<dbReference type="SMART" id="SM00487">
    <property type="entry name" value="DEXDc"/>
    <property type="match status" value="1"/>
</dbReference>
<protein>
    <submittedName>
        <fullName evidence="3">DUF3427 domain-containing protein</fullName>
    </submittedName>
</protein>
<dbReference type="CDD" id="cd18799">
    <property type="entry name" value="SF2_C_EcoAI-like"/>
    <property type="match status" value="1"/>
</dbReference>
<dbReference type="PROSITE" id="PS51192">
    <property type="entry name" value="HELICASE_ATP_BIND_1"/>
    <property type="match status" value="1"/>
</dbReference>
<sequence>MLRKELLNGVIEIIESGDIMSYERSDLDSIIYESMSEYKTTSKFLLNKKLLSDKASLQYFHNKHEAKTQDEIIQFKNNPNYSIRDLVLYMNERVSGDLNSFPLALSLYGNQNLDEYKHELTDEFQLMESKLIVNDHSTGEFLLNHLKNELLTCSSFDIIVSFIRGSGLNLLINTLDLLHKYNIKGRIITTTYMNVTESKALEVLKEYPNIELKVYESQDFKDSFHTKGYIFHRENNYGFVIIGSSNISAAALKTGEEWNIRTYERASDSIYDNMSARFERLWNHENTVEVTNAYIKKYKHFLETKTVLKPLKTSFNSKVLTEGKSSKILPNSMQMTAIKNMLESVNKGYKRGLAIAATGTGKTFLSAMCARELEPKNVLFIAHRIELLNGAKETFKKIYNNHLEEDFKIYKGSKREIAKFTFASIQTLYNDYEKINTDEFDLIIIDEFHHGSSPTYKAIIDYFKPNFLLGLTATPDRTDGGDIYELAEYNIIVDVRLQHALESELLVPFQYYGISDTTIDLAQKDNIKEDDLVKILNTNRRVDFIVKKMEQYILTDTRKCLAFCQNIEHAEYMNAEFLKRGYHSTVLTGKDNDETRSETIKQLEDDSHPLEIICIVDLFNEGVDIPKVNLILFLRPTESAIIFTQQLGRGLRKAKDKEYLTVLDFVTNNRNNYLIPIALNGNKEFIDKQKLKNSVKNNFVNLSSSIHIELDHISKERILQSLDNTDFMRAEFIKKDARQFLEIIRLETKNDEKKLSIMDFYSHEQAPSLSRLFKGAYKNLSILNKRIDAEREVDKEINESPYLTFVMDQIMKSIPVKMLYDPIILIMAILNKNLQEKDVISYIEDKLKVQLNTQAKDKIHYAFKRISEIKFKKKALFKYTDGVLQSDYNLSEQVRKELNEFLEFIQLSYKQNYPVDNLNNSNELLLYEQYSRSETLALVGYDKSIYSLREGVLQYRGDHYLFVNLEKNEKTVEEHLLYDDYFISQHQFHWQSQNQTHEDTPTGQQYIHHKKNGKKIHLFVRRENSEDNLTLPFYYLGEVEYESHEGGSPMSIIWNFKEAVPKDVMDDLES</sequence>
<dbReference type="Gene3D" id="3.30.870.10">
    <property type="entry name" value="Endonuclease Chain A"/>
    <property type="match status" value="1"/>
</dbReference>
<dbReference type="GO" id="GO:0005829">
    <property type="term" value="C:cytosol"/>
    <property type="evidence" value="ECO:0007669"/>
    <property type="project" value="TreeGrafter"/>
</dbReference>
<dbReference type="GO" id="GO:0016787">
    <property type="term" value="F:hydrolase activity"/>
    <property type="evidence" value="ECO:0007669"/>
    <property type="project" value="InterPro"/>
</dbReference>
<dbReference type="Proteomes" id="UP000243626">
    <property type="component" value="Chromosome"/>
</dbReference>
<feature type="domain" description="Helicase ATP-binding" evidence="1">
    <location>
        <begin position="343"/>
        <end position="493"/>
    </location>
</feature>
<evidence type="ECO:0000259" key="2">
    <source>
        <dbReference type="PROSITE" id="PS51194"/>
    </source>
</evidence>
<dbReference type="Pfam" id="PF11907">
    <property type="entry name" value="DUF3427"/>
    <property type="match status" value="1"/>
</dbReference>
<dbReference type="InterPro" id="IPR006935">
    <property type="entry name" value="Helicase/UvrB_N"/>
</dbReference>
<dbReference type="Gene3D" id="3.40.50.300">
    <property type="entry name" value="P-loop containing nucleotide triphosphate hydrolases"/>
    <property type="match status" value="2"/>
</dbReference>
<dbReference type="SUPFAM" id="SSF52540">
    <property type="entry name" value="P-loop containing nucleoside triphosphate hydrolases"/>
    <property type="match status" value="1"/>
</dbReference>
<dbReference type="InterPro" id="IPR027417">
    <property type="entry name" value="P-loop_NTPase"/>
</dbReference>
<name>A0AAF0YIP2_9STAP</name>
<gene>
    <name evidence="3" type="ORF">CJ229_000550</name>
</gene>
<dbReference type="GO" id="GO:0005524">
    <property type="term" value="F:ATP binding"/>
    <property type="evidence" value="ECO:0007669"/>
    <property type="project" value="InterPro"/>
</dbReference>
<dbReference type="RefSeq" id="WP_317846583.1">
    <property type="nucleotide sequence ID" value="NZ_CP136964.1"/>
</dbReference>
<dbReference type="KEGG" id="nmy:CJ229_000550"/>
<feature type="domain" description="Helicase C-terminal" evidence="2">
    <location>
        <begin position="548"/>
        <end position="703"/>
    </location>
</feature>
<reference evidence="3 4" key="2">
    <citation type="submission" date="2023-10" db="EMBL/GenBank/DDBJ databases">
        <authorList>
            <person name="Choi B."/>
        </authorList>
    </citation>
    <scope>NUCLEOTIDE SEQUENCE [LARGE SCALE GENOMIC DNA]</scope>
    <source>
        <strain evidence="3 4">UMB0959</strain>
    </source>
</reference>
<evidence type="ECO:0000313" key="4">
    <source>
        <dbReference type="Proteomes" id="UP000243626"/>
    </source>
</evidence>
<accession>A0AAF0YIP2</accession>
<dbReference type="SUPFAM" id="SSF56024">
    <property type="entry name" value="Phospholipase D/nuclease"/>
    <property type="match status" value="1"/>
</dbReference>
<dbReference type="CDD" id="cd18032">
    <property type="entry name" value="DEXHc_RE_I_III_res"/>
    <property type="match status" value="1"/>
</dbReference>
<organism evidence="3 4">
    <name type="scientific">Nosocomiicoccus massiliensis</name>
    <dbReference type="NCBI Taxonomy" id="1232430"/>
    <lineage>
        <taxon>Bacteria</taxon>
        <taxon>Bacillati</taxon>
        <taxon>Bacillota</taxon>
        <taxon>Bacilli</taxon>
        <taxon>Bacillales</taxon>
        <taxon>Staphylococcaceae</taxon>
        <taxon>Nosocomiicoccus</taxon>
    </lineage>
</organism>
<reference evidence="4" key="1">
    <citation type="submission" date="2017-09" db="EMBL/GenBank/DDBJ databases">
        <title>Bacterial strain isolated from the female urinary microbiota.</title>
        <authorList>
            <person name="Thomas-White K."/>
            <person name="Kumar N."/>
            <person name="Forster S."/>
            <person name="Putonti C."/>
            <person name="Lawley T."/>
            <person name="Wolfe A.J."/>
        </authorList>
    </citation>
    <scope>NUCLEOTIDE SEQUENCE [LARGE SCALE GENOMIC DNA]</scope>
    <source>
        <strain evidence="4">UMB0959</strain>
    </source>
</reference>
<dbReference type="EMBL" id="CP136964">
    <property type="protein sequence ID" value="WOS96266.1"/>
    <property type="molecule type" value="Genomic_DNA"/>
</dbReference>